<reference evidence="3 4" key="1">
    <citation type="submission" date="2018-03" db="EMBL/GenBank/DDBJ databases">
        <title>Genomic Encyclopedia of Type Strains, Phase III (KMG-III): the genomes of soil and plant-associated and newly described type strains.</title>
        <authorList>
            <person name="Whitman W."/>
        </authorList>
    </citation>
    <scope>NUCLEOTIDE SEQUENCE [LARGE SCALE GENOMIC DNA]</scope>
    <source>
        <strain evidence="3 4">CGMCC 4.7097</strain>
    </source>
</reference>
<dbReference type="InterPro" id="IPR006016">
    <property type="entry name" value="UspA"/>
</dbReference>
<accession>A0A2P8IFT6</accession>
<evidence type="ECO:0000313" key="3">
    <source>
        <dbReference type="EMBL" id="PSL57310.1"/>
    </source>
</evidence>
<sequence length="291" mass="30554">MSAPIVVGVDGSASALTAARWAAEEAARHRVALRLVHAYLLPTRGYPEIVLTGHEVREAFEQQGRQWVEQAAAAARAAAPEVEVETAIVIDRPAAALIAASHGARLVVLGSQGLGGFSGLLVGSVAVAVSAHGKSPVVVVRDELRYDGPVVVGVDGSPASEEAIGFAFAEASVLGAPLTAVIAWTDFLVDSAYHSRFTVDWSQVEDEQLRLLAERLAGWQEKYPDVAVDRVVVHDRPVRALLNAAKDARLLVVGSHGQGGFTGMLLGSTSQALVYHAPCPLAVVRPTTAVQ</sequence>
<gene>
    <name evidence="3" type="ORF">B0I31_102288</name>
</gene>
<dbReference type="PRINTS" id="PR01438">
    <property type="entry name" value="UNVRSLSTRESS"/>
</dbReference>
<dbReference type="OrthoDB" id="3404132at2"/>
<name>A0A2P8IFT6_SACCR</name>
<dbReference type="Pfam" id="PF00582">
    <property type="entry name" value="Usp"/>
    <property type="match status" value="2"/>
</dbReference>
<dbReference type="Gene3D" id="3.40.50.620">
    <property type="entry name" value="HUPs"/>
    <property type="match status" value="2"/>
</dbReference>
<proteinExistence type="inferred from homology"/>
<feature type="domain" description="UspA" evidence="2">
    <location>
        <begin position="3"/>
        <end position="141"/>
    </location>
</feature>
<dbReference type="RefSeq" id="WP_106614275.1">
    <property type="nucleotide sequence ID" value="NZ_PYAX01000002.1"/>
</dbReference>
<comment type="caution">
    <text evidence="3">The sequence shown here is derived from an EMBL/GenBank/DDBJ whole genome shotgun (WGS) entry which is preliminary data.</text>
</comment>
<protein>
    <submittedName>
        <fullName evidence="3">Nucleotide-binding universal stress UspA family protein</fullName>
    </submittedName>
</protein>
<comment type="similarity">
    <text evidence="1">Belongs to the universal stress protein A family.</text>
</comment>
<dbReference type="InterPro" id="IPR014729">
    <property type="entry name" value="Rossmann-like_a/b/a_fold"/>
</dbReference>
<dbReference type="AlphaFoldDB" id="A0A2P8IFT6"/>
<evidence type="ECO:0000313" key="4">
    <source>
        <dbReference type="Proteomes" id="UP000241118"/>
    </source>
</evidence>
<evidence type="ECO:0000259" key="2">
    <source>
        <dbReference type="Pfam" id="PF00582"/>
    </source>
</evidence>
<keyword evidence="4" id="KW-1185">Reference proteome</keyword>
<evidence type="ECO:0000256" key="1">
    <source>
        <dbReference type="ARBA" id="ARBA00008791"/>
    </source>
</evidence>
<dbReference type="PANTHER" id="PTHR46268:SF6">
    <property type="entry name" value="UNIVERSAL STRESS PROTEIN UP12"/>
    <property type="match status" value="1"/>
</dbReference>
<feature type="domain" description="UspA" evidence="2">
    <location>
        <begin position="149"/>
        <end position="285"/>
    </location>
</feature>
<organism evidence="3 4">
    <name type="scientific">Saccharothrix carnea</name>
    <dbReference type="NCBI Taxonomy" id="1280637"/>
    <lineage>
        <taxon>Bacteria</taxon>
        <taxon>Bacillati</taxon>
        <taxon>Actinomycetota</taxon>
        <taxon>Actinomycetes</taxon>
        <taxon>Pseudonocardiales</taxon>
        <taxon>Pseudonocardiaceae</taxon>
        <taxon>Saccharothrix</taxon>
    </lineage>
</organism>
<dbReference type="Proteomes" id="UP000241118">
    <property type="component" value="Unassembled WGS sequence"/>
</dbReference>
<dbReference type="InterPro" id="IPR006015">
    <property type="entry name" value="Universal_stress_UspA"/>
</dbReference>
<dbReference type="SUPFAM" id="SSF52402">
    <property type="entry name" value="Adenine nucleotide alpha hydrolases-like"/>
    <property type="match status" value="2"/>
</dbReference>
<dbReference type="EMBL" id="PYAX01000002">
    <property type="protein sequence ID" value="PSL57310.1"/>
    <property type="molecule type" value="Genomic_DNA"/>
</dbReference>
<dbReference type="PANTHER" id="PTHR46268">
    <property type="entry name" value="STRESS RESPONSE PROTEIN NHAX"/>
    <property type="match status" value="1"/>
</dbReference>